<dbReference type="Pfam" id="PF04193">
    <property type="entry name" value="PQ-loop"/>
    <property type="match status" value="2"/>
</dbReference>
<evidence type="ECO:0000256" key="5">
    <source>
        <dbReference type="SAM" id="Phobius"/>
    </source>
</evidence>
<feature type="transmembrane region" description="Helical" evidence="5">
    <location>
        <begin position="130"/>
        <end position="150"/>
    </location>
</feature>
<reference evidence="6" key="1">
    <citation type="journal article" date="2021" name="Nat. Commun.">
        <title>Genetic determinants of endophytism in the Arabidopsis root mycobiome.</title>
        <authorList>
            <person name="Mesny F."/>
            <person name="Miyauchi S."/>
            <person name="Thiergart T."/>
            <person name="Pickel B."/>
            <person name="Atanasova L."/>
            <person name="Karlsson M."/>
            <person name="Huettel B."/>
            <person name="Barry K.W."/>
            <person name="Haridas S."/>
            <person name="Chen C."/>
            <person name="Bauer D."/>
            <person name="Andreopoulos W."/>
            <person name="Pangilinan J."/>
            <person name="LaButti K."/>
            <person name="Riley R."/>
            <person name="Lipzen A."/>
            <person name="Clum A."/>
            <person name="Drula E."/>
            <person name="Henrissat B."/>
            <person name="Kohler A."/>
            <person name="Grigoriev I.V."/>
            <person name="Martin F.M."/>
            <person name="Hacquard S."/>
        </authorList>
    </citation>
    <scope>NUCLEOTIDE SEQUENCE</scope>
    <source>
        <strain evidence="6">MPI-CAGE-AT-0021</strain>
    </source>
</reference>
<feature type="transmembrane region" description="Helical" evidence="5">
    <location>
        <begin position="188"/>
        <end position="214"/>
    </location>
</feature>
<evidence type="ECO:0000313" key="7">
    <source>
        <dbReference type="Proteomes" id="UP000717696"/>
    </source>
</evidence>
<evidence type="ECO:0000256" key="4">
    <source>
        <dbReference type="ARBA" id="ARBA00023136"/>
    </source>
</evidence>
<proteinExistence type="predicted"/>
<evidence type="ECO:0000256" key="3">
    <source>
        <dbReference type="ARBA" id="ARBA00022989"/>
    </source>
</evidence>
<keyword evidence="2 5" id="KW-0812">Transmembrane</keyword>
<feature type="transmembrane region" description="Helical" evidence="5">
    <location>
        <begin position="6"/>
        <end position="30"/>
    </location>
</feature>
<evidence type="ECO:0000313" key="6">
    <source>
        <dbReference type="EMBL" id="KAH7159657.1"/>
    </source>
</evidence>
<dbReference type="InterPro" id="IPR051415">
    <property type="entry name" value="LAAT-1"/>
</dbReference>
<dbReference type="OrthoDB" id="407617at2759"/>
<keyword evidence="4 5" id="KW-0472">Membrane</keyword>
<organism evidence="6 7">
    <name type="scientific">Dactylonectria estremocensis</name>
    <dbReference type="NCBI Taxonomy" id="1079267"/>
    <lineage>
        <taxon>Eukaryota</taxon>
        <taxon>Fungi</taxon>
        <taxon>Dikarya</taxon>
        <taxon>Ascomycota</taxon>
        <taxon>Pezizomycotina</taxon>
        <taxon>Sordariomycetes</taxon>
        <taxon>Hypocreomycetidae</taxon>
        <taxon>Hypocreales</taxon>
        <taxon>Nectriaceae</taxon>
        <taxon>Dactylonectria</taxon>
    </lineage>
</organism>
<dbReference type="AlphaFoldDB" id="A0A9P9FD95"/>
<dbReference type="Proteomes" id="UP000717696">
    <property type="component" value="Unassembled WGS sequence"/>
</dbReference>
<dbReference type="PANTHER" id="PTHR16201:SF37">
    <property type="entry name" value="PQ-LOOP REPEAT-CONTAINING PROTEIN"/>
    <property type="match status" value="1"/>
</dbReference>
<comment type="subcellular location">
    <subcellularLocation>
        <location evidence="1">Membrane</location>
        <topology evidence="1">Multi-pass membrane protein</topology>
    </subcellularLocation>
</comment>
<protein>
    <submittedName>
        <fullName evidence="6">PQ loop repeat-domain-containing protein</fullName>
    </submittedName>
</protein>
<accession>A0A9P9FD95</accession>
<comment type="caution">
    <text evidence="6">The sequence shown here is derived from an EMBL/GenBank/DDBJ whole genome shotgun (WGS) entry which is preliminary data.</text>
</comment>
<feature type="transmembrane region" description="Helical" evidence="5">
    <location>
        <begin position="42"/>
        <end position="59"/>
    </location>
</feature>
<dbReference type="SMART" id="SM00679">
    <property type="entry name" value="CTNS"/>
    <property type="match status" value="2"/>
</dbReference>
<name>A0A9P9FD95_9HYPO</name>
<feature type="transmembrane region" description="Helical" evidence="5">
    <location>
        <begin position="99"/>
        <end position="118"/>
    </location>
</feature>
<keyword evidence="3 5" id="KW-1133">Transmembrane helix</keyword>
<dbReference type="GO" id="GO:0016020">
    <property type="term" value="C:membrane"/>
    <property type="evidence" value="ECO:0007669"/>
    <property type="project" value="UniProtKB-SubCell"/>
</dbReference>
<gene>
    <name evidence="6" type="ORF">B0J13DRAFT_539353</name>
</gene>
<evidence type="ECO:0000256" key="1">
    <source>
        <dbReference type="ARBA" id="ARBA00004141"/>
    </source>
</evidence>
<keyword evidence="7" id="KW-1185">Reference proteome</keyword>
<dbReference type="Gene3D" id="1.20.1280.290">
    <property type="match status" value="1"/>
</dbReference>
<evidence type="ECO:0000256" key="2">
    <source>
        <dbReference type="ARBA" id="ARBA00022692"/>
    </source>
</evidence>
<feature type="transmembrane region" description="Helical" evidence="5">
    <location>
        <begin position="162"/>
        <end position="182"/>
    </location>
</feature>
<dbReference type="PANTHER" id="PTHR16201">
    <property type="entry name" value="SEVEN TRANSMEMBRANE PROTEIN 1-RELATED"/>
    <property type="match status" value="1"/>
</dbReference>
<dbReference type="EMBL" id="JAGMUU010000002">
    <property type="protein sequence ID" value="KAH7159657.1"/>
    <property type="molecule type" value="Genomic_DNA"/>
</dbReference>
<dbReference type="InterPro" id="IPR006603">
    <property type="entry name" value="PQ-loop_rpt"/>
</dbReference>
<sequence>MEVPAAANVLGTLGAVCWSIQLIPQIVVNYRRHNATGLQPSMMMLWAWAGVPLGVYNIVKDFNIALRIQPQILTLLSLITWIQCYYYERKWTVQRSLLVVAPIAAVMGGIQAGLIIALRIPNSRDIEWPMILMAALSAALLAAGVLRHYWDIYLHRTVRGISFIFVAIDAAGDVFSLVSLLFQPELDVMGIVIYATEFVLWCGVFACGGYYNFLPWFRKRWSNRAVKGTLETADDGLPSSSTSNNPAGNGITLHDIPSSSSVFRTVSANSANLRARTVAQGGDDRSIE</sequence>